<accession>M0M4C8</accession>
<evidence type="ECO:0000256" key="1">
    <source>
        <dbReference type="SAM" id="Phobius"/>
    </source>
</evidence>
<evidence type="ECO:0000313" key="2">
    <source>
        <dbReference type="EMBL" id="EMA40268.1"/>
    </source>
</evidence>
<dbReference type="EMBL" id="AOMC01000152">
    <property type="protein sequence ID" value="EMA40268.1"/>
    <property type="molecule type" value="Genomic_DNA"/>
</dbReference>
<name>M0M4C8_HALMO</name>
<organism evidence="2 3">
    <name type="scientific">Halococcus morrhuae DSM 1307</name>
    <dbReference type="NCBI Taxonomy" id="931277"/>
    <lineage>
        <taxon>Archaea</taxon>
        <taxon>Methanobacteriati</taxon>
        <taxon>Methanobacteriota</taxon>
        <taxon>Stenosarchaea group</taxon>
        <taxon>Halobacteria</taxon>
        <taxon>Halobacteriales</taxon>
        <taxon>Halococcaceae</taxon>
        <taxon>Halococcus</taxon>
    </lineage>
</organism>
<feature type="transmembrane region" description="Helical" evidence="1">
    <location>
        <begin position="97"/>
        <end position="118"/>
    </location>
</feature>
<gene>
    <name evidence="2" type="ORF">C448_12981</name>
</gene>
<evidence type="ECO:0000313" key="3">
    <source>
        <dbReference type="Proteomes" id="UP000011568"/>
    </source>
</evidence>
<keyword evidence="3" id="KW-1185">Reference proteome</keyword>
<dbReference type="RefSeq" id="WP_004055397.1">
    <property type="nucleotide sequence ID" value="NZ_AOMC01000152.1"/>
</dbReference>
<keyword evidence="1" id="KW-0812">Transmembrane</keyword>
<feature type="transmembrane region" description="Helical" evidence="1">
    <location>
        <begin position="6"/>
        <end position="24"/>
    </location>
</feature>
<proteinExistence type="predicted"/>
<comment type="caution">
    <text evidence="2">The sequence shown here is derived from an EMBL/GenBank/DDBJ whole genome shotgun (WGS) entry which is preliminary data.</text>
</comment>
<dbReference type="AlphaFoldDB" id="M0M4C8"/>
<sequence length="140" mass="14862">MKRRWFLVLGLGMIVANLGFLFAFRATILENPATAATNTVLVFGGVLMAIGGAGAQPRGTWYQFVGTGDVLIGIGMSSSYLLPMVYGMSPYGSTEGILLAICAVAGGGSLAFMGFDWIRGGRHFDLSTYERGPILDSIRT</sequence>
<feature type="transmembrane region" description="Helical" evidence="1">
    <location>
        <begin position="61"/>
        <end position="85"/>
    </location>
</feature>
<keyword evidence="1" id="KW-0472">Membrane</keyword>
<dbReference type="Proteomes" id="UP000011568">
    <property type="component" value="Unassembled WGS sequence"/>
</dbReference>
<dbReference type="InterPro" id="IPR058307">
    <property type="entry name" value="DUF7994"/>
</dbReference>
<protein>
    <submittedName>
        <fullName evidence="2">Uncharacterized protein</fullName>
    </submittedName>
</protein>
<dbReference type="Pfam" id="PF25957">
    <property type="entry name" value="DUF7994"/>
    <property type="match status" value="1"/>
</dbReference>
<dbReference type="PATRIC" id="fig|931277.6.peg.2544"/>
<dbReference type="OrthoDB" id="291686at2157"/>
<keyword evidence="1" id="KW-1133">Transmembrane helix</keyword>
<feature type="transmembrane region" description="Helical" evidence="1">
    <location>
        <begin position="36"/>
        <end position="55"/>
    </location>
</feature>
<reference evidence="2 3" key="1">
    <citation type="journal article" date="2014" name="PLoS Genet.">
        <title>Phylogenetically driven sequencing of extremely halophilic archaea reveals strategies for static and dynamic osmo-response.</title>
        <authorList>
            <person name="Becker E.A."/>
            <person name="Seitzer P.M."/>
            <person name="Tritt A."/>
            <person name="Larsen D."/>
            <person name="Krusor M."/>
            <person name="Yao A.I."/>
            <person name="Wu D."/>
            <person name="Madern D."/>
            <person name="Eisen J.A."/>
            <person name="Darling A.E."/>
            <person name="Facciotti M.T."/>
        </authorList>
    </citation>
    <scope>NUCLEOTIDE SEQUENCE [LARGE SCALE GENOMIC DNA]</scope>
    <source>
        <strain evidence="2 3">DSM 1307</strain>
    </source>
</reference>